<feature type="chain" id="PRO_5047077327" evidence="1">
    <location>
        <begin position="25"/>
        <end position="107"/>
    </location>
</feature>
<dbReference type="Proteomes" id="UP001244341">
    <property type="component" value="Chromosome 1b"/>
</dbReference>
<name>A0ABY8TG42_TETOB</name>
<gene>
    <name evidence="2" type="ORF">OEZ85_007430</name>
</gene>
<proteinExistence type="predicted"/>
<keyword evidence="3" id="KW-1185">Reference proteome</keyword>
<protein>
    <submittedName>
        <fullName evidence="2">Uncharacterized protein</fullName>
    </submittedName>
</protein>
<keyword evidence="1" id="KW-0732">Signal</keyword>
<evidence type="ECO:0000256" key="1">
    <source>
        <dbReference type="SAM" id="SignalP"/>
    </source>
</evidence>
<feature type="signal peptide" evidence="1">
    <location>
        <begin position="1"/>
        <end position="24"/>
    </location>
</feature>
<reference evidence="2 3" key="1">
    <citation type="submission" date="2023-05" db="EMBL/GenBank/DDBJ databases">
        <title>A 100% complete, gapless, phased diploid assembly of the Scenedesmus obliquus UTEX 3031 genome.</title>
        <authorList>
            <person name="Biondi T.C."/>
            <person name="Hanschen E.R."/>
            <person name="Kwon T."/>
            <person name="Eng W."/>
            <person name="Kruse C.P.S."/>
            <person name="Koehler S.I."/>
            <person name="Kunde Y."/>
            <person name="Gleasner C.D."/>
            <person name="You Mak K.T."/>
            <person name="Polle J."/>
            <person name="Hovde B.T."/>
            <person name="Starkenburg S.R."/>
        </authorList>
    </citation>
    <scope>NUCLEOTIDE SEQUENCE [LARGE SCALE GENOMIC DNA]</scope>
    <source>
        <strain evidence="2 3">DOE0152z</strain>
    </source>
</reference>
<sequence>MPRVKATRCLLNDLLSALLGGVGAAGDHMVCEFTCSCCGSSTAAAADALCGFLAGGAAEALAGFSSRQGFEALQVGLASHNDAVGEQQELRRVGSQLLAAAAVLQDS</sequence>
<dbReference type="EMBL" id="CP126208">
    <property type="protein sequence ID" value="WIA07955.1"/>
    <property type="molecule type" value="Genomic_DNA"/>
</dbReference>
<organism evidence="2 3">
    <name type="scientific">Tetradesmus obliquus</name>
    <name type="common">Green alga</name>
    <name type="synonym">Acutodesmus obliquus</name>
    <dbReference type="NCBI Taxonomy" id="3088"/>
    <lineage>
        <taxon>Eukaryota</taxon>
        <taxon>Viridiplantae</taxon>
        <taxon>Chlorophyta</taxon>
        <taxon>core chlorophytes</taxon>
        <taxon>Chlorophyceae</taxon>
        <taxon>CS clade</taxon>
        <taxon>Sphaeropleales</taxon>
        <taxon>Scenedesmaceae</taxon>
        <taxon>Tetradesmus</taxon>
    </lineage>
</organism>
<evidence type="ECO:0000313" key="2">
    <source>
        <dbReference type="EMBL" id="WIA07955.1"/>
    </source>
</evidence>
<evidence type="ECO:0000313" key="3">
    <source>
        <dbReference type="Proteomes" id="UP001244341"/>
    </source>
</evidence>
<accession>A0ABY8TG42</accession>